<proteinExistence type="predicted"/>
<evidence type="ECO:0000259" key="1">
    <source>
        <dbReference type="Pfam" id="PF12697"/>
    </source>
</evidence>
<dbReference type="PRINTS" id="PR00412">
    <property type="entry name" value="EPOXHYDRLASE"/>
</dbReference>
<dbReference type="EMBL" id="VITW01000002">
    <property type="protein sequence ID" value="TWB81330.1"/>
    <property type="molecule type" value="Genomic_DNA"/>
</dbReference>
<comment type="caution">
    <text evidence="2">The sequence shown here is derived from an EMBL/GenBank/DDBJ whole genome shotgun (WGS) entry which is preliminary data.</text>
</comment>
<dbReference type="InterPro" id="IPR000073">
    <property type="entry name" value="AB_hydrolase_1"/>
</dbReference>
<dbReference type="SUPFAM" id="SSF53474">
    <property type="entry name" value="alpha/beta-Hydrolases"/>
    <property type="match status" value="1"/>
</dbReference>
<dbReference type="InterPro" id="IPR029058">
    <property type="entry name" value="AB_hydrolase_fold"/>
</dbReference>
<protein>
    <submittedName>
        <fullName evidence="2">Pimeloyl-ACP methyl ester carboxylesterase</fullName>
    </submittedName>
</protein>
<name>A0A560KKW1_9BRAD</name>
<reference evidence="2 3" key="1">
    <citation type="submission" date="2019-06" db="EMBL/GenBank/DDBJ databases">
        <title>Genomic Encyclopedia of Type Strains, Phase IV (KMG-V): Genome sequencing to study the core and pangenomes of soil and plant-associated prokaryotes.</title>
        <authorList>
            <person name="Whitman W."/>
        </authorList>
    </citation>
    <scope>NUCLEOTIDE SEQUENCE [LARGE SCALE GENOMIC DNA]</scope>
    <source>
        <strain evidence="2 3">BR 10556</strain>
    </source>
</reference>
<dbReference type="PANTHER" id="PTHR43798">
    <property type="entry name" value="MONOACYLGLYCEROL LIPASE"/>
    <property type="match status" value="1"/>
</dbReference>
<evidence type="ECO:0000313" key="3">
    <source>
        <dbReference type="Proteomes" id="UP000315914"/>
    </source>
</evidence>
<dbReference type="Proteomes" id="UP000315914">
    <property type="component" value="Unassembled WGS sequence"/>
</dbReference>
<dbReference type="InterPro" id="IPR000639">
    <property type="entry name" value="Epox_hydrolase-like"/>
</dbReference>
<keyword evidence="3" id="KW-1185">Reference proteome</keyword>
<dbReference type="AlphaFoldDB" id="A0A560KKW1"/>
<dbReference type="STRING" id="1399419.A5906_20500"/>
<dbReference type="RefSeq" id="WP_080133600.1">
    <property type="nucleotide sequence ID" value="NZ_LWIG01000001.1"/>
</dbReference>
<feature type="domain" description="AB hydrolase-1" evidence="1">
    <location>
        <begin position="22"/>
        <end position="255"/>
    </location>
</feature>
<sequence length="268" mass="28612">MQFIASGRARLATEIVGDGTAIVFLHANVCDRRMWRAQLDAIGATRKAIAYDRRGFGETQAEPEDFSALADLVAVLDATAGGKPAILVGCSLGGRIALDAAIRHPSRVRALLLIAPNVAGAPDPTYTPDIEKLMTQSKEAEASGDLDRLNAMKARLWLDGPLAGEGRVTGPARDLLLDMNSIALRSPPFGSDVDIRPFFDRLSDIAVPTLVAWGDLDFPYVQDRCRHVAAVVPGAEGREMPGAAHLPSLERPAETTALISEFVARHAG</sequence>
<organism evidence="2 3">
    <name type="scientific">Bradyrhizobium sacchari</name>
    <dbReference type="NCBI Taxonomy" id="1399419"/>
    <lineage>
        <taxon>Bacteria</taxon>
        <taxon>Pseudomonadati</taxon>
        <taxon>Pseudomonadota</taxon>
        <taxon>Alphaproteobacteria</taxon>
        <taxon>Hyphomicrobiales</taxon>
        <taxon>Nitrobacteraceae</taxon>
        <taxon>Bradyrhizobium</taxon>
    </lineage>
</organism>
<gene>
    <name evidence="2" type="ORF">FBZ95_102551</name>
</gene>
<dbReference type="PRINTS" id="PR00111">
    <property type="entry name" value="ABHYDROLASE"/>
</dbReference>
<dbReference type="InterPro" id="IPR050266">
    <property type="entry name" value="AB_hydrolase_sf"/>
</dbReference>
<dbReference type="Pfam" id="PF12697">
    <property type="entry name" value="Abhydrolase_6"/>
    <property type="match status" value="1"/>
</dbReference>
<evidence type="ECO:0000313" key="2">
    <source>
        <dbReference type="EMBL" id="TWB81330.1"/>
    </source>
</evidence>
<accession>A0A560KKW1</accession>
<dbReference type="Gene3D" id="3.40.50.1820">
    <property type="entry name" value="alpha/beta hydrolase"/>
    <property type="match status" value="1"/>
</dbReference>
<dbReference type="OrthoDB" id="9804723at2"/>
<dbReference type="GO" id="GO:0003824">
    <property type="term" value="F:catalytic activity"/>
    <property type="evidence" value="ECO:0007669"/>
    <property type="project" value="InterPro"/>
</dbReference>